<dbReference type="InterPro" id="IPR010071">
    <property type="entry name" value="AA_adenyl_dom"/>
</dbReference>
<dbReference type="InterPro" id="IPR029063">
    <property type="entry name" value="SAM-dependent_MTases_sf"/>
</dbReference>
<comment type="cofactor">
    <cofactor evidence="1">
        <name>pantetheine 4'-phosphate</name>
        <dbReference type="ChEBI" id="CHEBI:47942"/>
    </cofactor>
</comment>
<dbReference type="FunFam" id="3.40.50.980:FF:000002">
    <property type="entry name" value="Enterobactin synthetase component F"/>
    <property type="match status" value="1"/>
</dbReference>
<keyword evidence="3" id="KW-0596">Phosphopantetheine</keyword>
<dbReference type="NCBIfam" id="TIGR01733">
    <property type="entry name" value="AA-adenyl-dom"/>
    <property type="match status" value="2"/>
</dbReference>
<dbReference type="SUPFAM" id="SSF56801">
    <property type="entry name" value="Acetyl-CoA synthetase-like"/>
    <property type="match status" value="2"/>
</dbReference>
<dbReference type="Pfam" id="PF13193">
    <property type="entry name" value="AMP-binding_C"/>
    <property type="match status" value="1"/>
</dbReference>
<dbReference type="Gene3D" id="3.30.300.30">
    <property type="match status" value="3"/>
</dbReference>
<reference evidence="8 9" key="1">
    <citation type="submission" date="2016-10" db="EMBL/GenBank/DDBJ databases">
        <authorList>
            <person name="de Groot N.N."/>
        </authorList>
    </citation>
    <scope>NUCLEOTIDE SEQUENCE [LARGE SCALE GENOMIC DNA]</scope>
    <source>
        <strain evidence="8 9">DSM 45610</strain>
    </source>
</reference>
<dbReference type="InterPro" id="IPR023213">
    <property type="entry name" value="CAT-like_dom_sf"/>
</dbReference>
<dbReference type="InterPro" id="IPR009081">
    <property type="entry name" value="PP-bd_ACP"/>
</dbReference>
<dbReference type="InterPro" id="IPR006162">
    <property type="entry name" value="Ppantetheine_attach_site"/>
</dbReference>
<dbReference type="InterPro" id="IPR001242">
    <property type="entry name" value="Condensation_dom"/>
</dbReference>
<organism evidence="8 9">
    <name type="scientific">Marininema mesophilum</name>
    <dbReference type="NCBI Taxonomy" id="1048340"/>
    <lineage>
        <taxon>Bacteria</taxon>
        <taxon>Bacillati</taxon>
        <taxon>Bacillota</taxon>
        <taxon>Bacilli</taxon>
        <taxon>Bacillales</taxon>
        <taxon>Thermoactinomycetaceae</taxon>
        <taxon>Marininema</taxon>
    </lineage>
</organism>
<evidence type="ECO:0000256" key="5">
    <source>
        <dbReference type="ARBA" id="ARBA00022737"/>
    </source>
</evidence>
<gene>
    <name evidence="8" type="ORF">SAMN05444487_11457</name>
</gene>
<evidence type="ECO:0000313" key="8">
    <source>
        <dbReference type="EMBL" id="SDX33133.1"/>
    </source>
</evidence>
<dbReference type="InterPro" id="IPR000873">
    <property type="entry name" value="AMP-dep_synth/lig_dom"/>
</dbReference>
<dbReference type="GO" id="GO:0008610">
    <property type="term" value="P:lipid biosynthetic process"/>
    <property type="evidence" value="ECO:0007669"/>
    <property type="project" value="UniProtKB-ARBA"/>
</dbReference>
<dbReference type="CDD" id="cd19531">
    <property type="entry name" value="LCL_NRPS-like"/>
    <property type="match status" value="1"/>
</dbReference>
<dbReference type="PROSITE" id="PS00012">
    <property type="entry name" value="PHOSPHOPANTETHEINE"/>
    <property type="match status" value="1"/>
</dbReference>
<dbReference type="GO" id="GO:0043041">
    <property type="term" value="P:amino acid activation for nonribosomal peptide biosynthetic process"/>
    <property type="evidence" value="ECO:0007669"/>
    <property type="project" value="TreeGrafter"/>
</dbReference>
<dbReference type="FunFam" id="1.10.1200.10:FF:000016">
    <property type="entry name" value="Non-ribosomal peptide synthase"/>
    <property type="match status" value="2"/>
</dbReference>
<dbReference type="GO" id="GO:0009403">
    <property type="term" value="P:toxin biosynthetic process"/>
    <property type="evidence" value="ECO:0007669"/>
    <property type="project" value="UniProtKB-ARBA"/>
</dbReference>
<dbReference type="RefSeq" id="WP_091741910.1">
    <property type="nucleotide sequence ID" value="NZ_FNNQ01000014.1"/>
</dbReference>
<evidence type="ECO:0000256" key="4">
    <source>
        <dbReference type="ARBA" id="ARBA00022553"/>
    </source>
</evidence>
<dbReference type="PANTHER" id="PTHR45527">
    <property type="entry name" value="NONRIBOSOMAL PEPTIDE SYNTHETASE"/>
    <property type="match status" value="1"/>
</dbReference>
<dbReference type="Gene3D" id="3.40.50.980">
    <property type="match status" value="4"/>
</dbReference>
<dbReference type="Gene3D" id="3.40.50.150">
    <property type="entry name" value="Vaccinia Virus protein VP39"/>
    <property type="match status" value="1"/>
</dbReference>
<dbReference type="Pfam" id="PF08242">
    <property type="entry name" value="Methyltransf_12"/>
    <property type="match status" value="1"/>
</dbReference>
<dbReference type="Proteomes" id="UP000198534">
    <property type="component" value="Unassembled WGS sequence"/>
</dbReference>
<evidence type="ECO:0000256" key="6">
    <source>
        <dbReference type="ARBA" id="ARBA00023194"/>
    </source>
</evidence>
<evidence type="ECO:0000259" key="7">
    <source>
        <dbReference type="PROSITE" id="PS50075"/>
    </source>
</evidence>
<dbReference type="GO" id="GO:0017000">
    <property type="term" value="P:antibiotic biosynthetic process"/>
    <property type="evidence" value="ECO:0007669"/>
    <property type="project" value="UniProtKB-KW"/>
</dbReference>
<dbReference type="CDD" id="cd05930">
    <property type="entry name" value="A_NRPS"/>
    <property type="match status" value="1"/>
</dbReference>
<dbReference type="Gene3D" id="1.10.1200.10">
    <property type="entry name" value="ACP-like"/>
    <property type="match status" value="2"/>
</dbReference>
<dbReference type="NCBIfam" id="NF003417">
    <property type="entry name" value="PRK04813.1"/>
    <property type="match status" value="3"/>
</dbReference>
<dbReference type="OrthoDB" id="9765680at2"/>
<dbReference type="Gene3D" id="3.30.559.30">
    <property type="entry name" value="Nonribosomal peptide synthetase, condensation domain"/>
    <property type="match status" value="2"/>
</dbReference>
<dbReference type="Pfam" id="PF00550">
    <property type="entry name" value="PP-binding"/>
    <property type="match status" value="2"/>
</dbReference>
<dbReference type="SUPFAM" id="SSF47336">
    <property type="entry name" value="ACP-like"/>
    <property type="match status" value="2"/>
</dbReference>
<dbReference type="GO" id="GO:0005737">
    <property type="term" value="C:cytoplasm"/>
    <property type="evidence" value="ECO:0007669"/>
    <property type="project" value="TreeGrafter"/>
</dbReference>
<comment type="similarity">
    <text evidence="2">Belongs to the ATP-dependent AMP-binding enzyme family.</text>
</comment>
<dbReference type="Pfam" id="PF00668">
    <property type="entry name" value="Condensation"/>
    <property type="match status" value="3"/>
</dbReference>
<protein>
    <submittedName>
        <fullName evidence="8">Amino acid adenylation domain-containing protein</fullName>
    </submittedName>
</protein>
<keyword evidence="6" id="KW-0045">Antibiotic biosynthesis</keyword>
<feature type="domain" description="Carrier" evidence="7">
    <location>
        <begin position="2410"/>
        <end position="2485"/>
    </location>
</feature>
<accession>A0A1H3AU35</accession>
<dbReference type="SUPFAM" id="SSF53335">
    <property type="entry name" value="S-adenosyl-L-methionine-dependent methyltransferases"/>
    <property type="match status" value="1"/>
</dbReference>
<dbReference type="GO" id="GO:0031177">
    <property type="term" value="F:phosphopantetheine binding"/>
    <property type="evidence" value="ECO:0007669"/>
    <property type="project" value="InterPro"/>
</dbReference>
<evidence type="ECO:0000256" key="2">
    <source>
        <dbReference type="ARBA" id="ARBA00006432"/>
    </source>
</evidence>
<dbReference type="InterPro" id="IPR045851">
    <property type="entry name" value="AMP-bd_C_sf"/>
</dbReference>
<dbReference type="Gene3D" id="3.30.559.10">
    <property type="entry name" value="Chloramphenicol acetyltransferase-like domain"/>
    <property type="match status" value="2"/>
</dbReference>
<dbReference type="Gene3D" id="2.30.38.10">
    <property type="entry name" value="Luciferase, Domain 3"/>
    <property type="match status" value="2"/>
</dbReference>
<dbReference type="InterPro" id="IPR036736">
    <property type="entry name" value="ACP-like_sf"/>
</dbReference>
<dbReference type="STRING" id="1048340.SAMN05444487_11457"/>
<sequence>MENQLKGYPMSPQQKHVWSMNRNLAHSPYRTHFVVKITGVLDHKRLEKALDQVMNCQHILKTQFDPVPGVNYPIQVVKDSPAISNQDEKELLEAGVMGAKITVKSETESLLSLTISSMNMDHELAGFLQALSDCYHANRDEGRSEEELQYVMVSEWFNDLLTSNEAEEGREYWKQKIYQPALPNERDNLLEEPWITFRPSYVPVKIPASLSDKLIRTAEKAEVEVESLLLTVWNLLLCRLTQQDEITMGVYCDPRLGEEDLAGMTGPLGRYVPFTKGLGNDSVVHAMHAVQEERTELFDYHECFSWDLSKQDDPYFSYGFDFVKQTCEVIGDEIGLSVVDQQYIYDYFKVRLSVILRDDRLEATLQYDPQWYDESSIQRMSDYIITMFEDVAADSLKSVDTLRMLSINEQEAVLSQFNPVEIKHALQPLHQMFADQVVKTPHEIALKSEDQSYTYTELNQWANEVAYGLMDGGVKAGEIVGICLERSVEMIVGILGTMKSGAAYLPLDPDYPEQRLSYIIKDVSPKMVITSNALFQGAEEAFSDGKQFFIDEHNRVVDSRQSNPIADVGLEEPAYIIYTSGSTGAPKGVVIPHKAASNHMIWMQREFPLSKGDSVLQKTSFSFDASVWEIFAPLVAGATLMMAKPKGHMDPEYLTQVIQEASVTVLQVVPTQLTMLLNHAEFAQCDTLKRVYCGGEILTPQLQERFFATMSCDLVNLYGPTEACIDTTYWTCERNQKGKVIPIGKPIDNTRVYILDEQQQPVPIGVTGELYIVGNGLATGYLHRPELTEERFIHHAKLGRIYKTGDRGRYLDDGSIIFEGRKDHQVKWRGFRIELGEIEYCLNQFPGVESSIVIVTPLGEDDHPVLAAYLVCREGSLDESALQSMLRENLPGHMLPQIVMILPELPLTSNGKVDRTALPRPNQEGIEGQQESQPLQNETEELVAGLFTEILGVEKVGRSDDFFNLGGHSLVATQLVTRIRAVFDVEISLLRVFEASTVGALALLISDLRKSAKAIPKPRFDALIEKRETYPLSFAQQRLWFLDRLEPDSPLYNMPSAIRLKGTLHIESLEKALQKIIERHEALRTSFHSLEGEAIQKVHKRVTFELPVMEAKGENEEEREEFALQIAADEAKKPFNLEEDLLIRGKVIKLSAEDHLFILNIHHIVHDGWSRGLFVKELSELYQAFSRGVDSPLPSLAVQYPDFAVWQREWMQGDLLEKQLQYWRTQLSGDLVQLQLPTDRSRTVEQTFAGALRRFTIDEELKKNLKKLGQQEGATLFMVLLAAFNTLLYRYTNQEDIMVGSAIANRNQPELEKLIGFFVNTLVIRTDLSGNPSLRELLQQVRRTALEAYDHQDLPFEKLVEEICPERDTSHSPLFRVMFSLHNTPGHAWNTEGLQATTMDLESNTSKFDMNVEISETEKELIVDLEYNTDLFEAETITKFCTNFTNLLRNIISNPDESIATIPLLEENQRDEILSMAKDQTVYLSEDWTIVQQFEKQVGQFSENIAVIDHNGSLTYEALNKKANQLAHYLQKNGVRKGSRVAVCLERSSELIITLLAVVKVGGVYVPLDATYPAERLAFMMEDASPKVLITKEHLQERISPRDAKEIVFGQELERQMDREPTENLSLAVIPSDLAYIMYTSGSTGTPKGVCVQHQNVVSLVMGTDFVSFSPEHTFMQFAPISFDAATFEIWGSLLHGAKLTIFPPYLPSLEELGSFVKEQGITVLWLTAGLFHQMVDYNLTALQEVKYLLAGGDVLSVQHINKFVQALPGCQLVNGYGPTEGTTFTCCYAIPQEPSLYTSVPIGYPIQHRYVYIVDDHQNPVPQGVPGELYIGGVGVAKGYWNRPEITSERFVSNPFKEDDILYKTGDRVRLRNDGAIEFLGRKDDQVKIRGYRIEPGDIETAMKEHSSVKDVAVVARETHDGDKKLIAYIVPESEKSLENTEGDSWEDEQVTQWEMIFDDHVYGASEIENIDPTFNTSGWISSYTDEPIPLPEMAEWLHSTVEQILSTNPSRALEIGCGTGMLLQRIAPYCERYVGSDISSRVLQFVKKHLGENMSHVELMHRAAHQLDDVTAGDLDLVIMNSVVQYFSGIEYLDLIIQRSLDAIGDEGSIFIGDVRSYPLLETQHVAIELSRADDLLPLDKLQRNVQDRLMGENELTIDPQYFLSLQQRYSQIGDVEIRLKPGDYHNELSQFRYDVLVRVGAKTLQPTAAQHRTWGTDFKSTTDLLQFVEGEQPEALTIDDVIDQRIQQEVAAWAWISEQENLKELTVRDLREAIQAKGKEGANPADFYKMGADLGYQVIVTRLSSKPDGMCQVVFIKQESLKRIPVQGRDHYPGVFVNQGYANNPMQAKFAKKLVPLFREYLKSKLPGYMVPDSYMLLSELPLTKNGKVNRHALPSPEQWKGEEYVAPRNPVEELVAGLWEEILGREKVGVQDDFFQLGGHSLLATQVISRIRDVLEIDLPLKSIFEGLTIEKLAADIENILFQEVEI</sequence>
<evidence type="ECO:0000256" key="3">
    <source>
        <dbReference type="ARBA" id="ARBA00022450"/>
    </source>
</evidence>
<dbReference type="FunFam" id="3.40.50.980:FF:000001">
    <property type="entry name" value="Non-ribosomal peptide synthetase"/>
    <property type="match status" value="2"/>
</dbReference>
<dbReference type="InterPro" id="IPR020845">
    <property type="entry name" value="AMP-binding_CS"/>
</dbReference>
<dbReference type="InterPro" id="IPR025110">
    <property type="entry name" value="AMP-bd_C"/>
</dbReference>
<keyword evidence="4" id="KW-0597">Phosphoprotein</keyword>
<name>A0A1H3AU35_9BACL</name>
<dbReference type="SUPFAM" id="SSF52777">
    <property type="entry name" value="CoA-dependent acyltransferases"/>
    <property type="match status" value="4"/>
</dbReference>
<dbReference type="Pfam" id="PF00501">
    <property type="entry name" value="AMP-binding"/>
    <property type="match status" value="2"/>
</dbReference>
<dbReference type="EMBL" id="FNNQ01000014">
    <property type="protein sequence ID" value="SDX33133.1"/>
    <property type="molecule type" value="Genomic_DNA"/>
</dbReference>
<dbReference type="FunFam" id="2.30.38.10:FF:000001">
    <property type="entry name" value="Non-ribosomal peptide synthetase PvdI"/>
    <property type="match status" value="1"/>
</dbReference>
<feature type="domain" description="Carrier" evidence="7">
    <location>
        <begin position="934"/>
        <end position="1009"/>
    </location>
</feature>
<dbReference type="PROSITE" id="PS50075">
    <property type="entry name" value="CARRIER"/>
    <property type="match status" value="2"/>
</dbReference>
<dbReference type="InterPro" id="IPR020806">
    <property type="entry name" value="PKS_PP-bd"/>
</dbReference>
<evidence type="ECO:0000313" key="9">
    <source>
        <dbReference type="Proteomes" id="UP000198534"/>
    </source>
</evidence>
<evidence type="ECO:0000256" key="1">
    <source>
        <dbReference type="ARBA" id="ARBA00001957"/>
    </source>
</evidence>
<dbReference type="PROSITE" id="PS00455">
    <property type="entry name" value="AMP_BINDING"/>
    <property type="match status" value="2"/>
</dbReference>
<dbReference type="FunFam" id="3.40.50.12780:FF:000012">
    <property type="entry name" value="Non-ribosomal peptide synthetase"/>
    <property type="match status" value="2"/>
</dbReference>
<dbReference type="SMART" id="SM00823">
    <property type="entry name" value="PKS_PP"/>
    <property type="match status" value="2"/>
</dbReference>
<keyword evidence="9" id="KW-1185">Reference proteome</keyword>
<dbReference type="GO" id="GO:0003824">
    <property type="term" value="F:catalytic activity"/>
    <property type="evidence" value="ECO:0007669"/>
    <property type="project" value="InterPro"/>
</dbReference>
<dbReference type="CDD" id="cd12117">
    <property type="entry name" value="A_NRPS_Srf_like"/>
    <property type="match status" value="1"/>
</dbReference>
<keyword evidence="5" id="KW-0677">Repeat</keyword>
<dbReference type="InterPro" id="IPR013217">
    <property type="entry name" value="Methyltransf_12"/>
</dbReference>
<dbReference type="GO" id="GO:0072330">
    <property type="term" value="P:monocarboxylic acid biosynthetic process"/>
    <property type="evidence" value="ECO:0007669"/>
    <property type="project" value="UniProtKB-ARBA"/>
</dbReference>
<dbReference type="CDD" id="cd02440">
    <property type="entry name" value="AdoMet_MTases"/>
    <property type="match status" value="1"/>
</dbReference>
<dbReference type="PANTHER" id="PTHR45527:SF1">
    <property type="entry name" value="FATTY ACID SYNTHASE"/>
    <property type="match status" value="1"/>
</dbReference>
<dbReference type="FunFam" id="3.30.559.10:FF:000012">
    <property type="entry name" value="Non-ribosomal peptide synthetase"/>
    <property type="match status" value="1"/>
</dbReference>
<proteinExistence type="inferred from homology"/>